<dbReference type="Proteomes" id="UP001595075">
    <property type="component" value="Unassembled WGS sequence"/>
</dbReference>
<accession>A0ABR4CZM6</accession>
<proteinExistence type="predicted"/>
<comment type="caution">
    <text evidence="1">The sequence shown here is derived from an EMBL/GenBank/DDBJ whole genome shotgun (WGS) entry which is preliminary data.</text>
</comment>
<organism evidence="1 2">
    <name type="scientific">Oculimacula yallundae</name>
    <dbReference type="NCBI Taxonomy" id="86028"/>
    <lineage>
        <taxon>Eukaryota</taxon>
        <taxon>Fungi</taxon>
        <taxon>Dikarya</taxon>
        <taxon>Ascomycota</taxon>
        <taxon>Pezizomycotina</taxon>
        <taxon>Leotiomycetes</taxon>
        <taxon>Helotiales</taxon>
        <taxon>Ploettnerulaceae</taxon>
        <taxon>Oculimacula</taxon>
    </lineage>
</organism>
<name>A0ABR4CZM6_9HELO</name>
<gene>
    <name evidence="1" type="ORF">VTL71DRAFT_302</name>
</gene>
<sequence length="102" mass="11364">MTTNDDNDPFPLLLPFDVQDMTAVWGEQHLPLGLRGNSTPFTVTTEAVYDFRSCNYNCTSKGVGIKRGGSDALIFGTIISRIFVCLRGGKGWRLEQRTHLAR</sequence>
<evidence type="ECO:0000313" key="2">
    <source>
        <dbReference type="Proteomes" id="UP001595075"/>
    </source>
</evidence>
<evidence type="ECO:0000313" key="1">
    <source>
        <dbReference type="EMBL" id="KAL2075359.1"/>
    </source>
</evidence>
<protein>
    <submittedName>
        <fullName evidence="1">Uncharacterized protein</fullName>
    </submittedName>
</protein>
<reference evidence="1 2" key="1">
    <citation type="journal article" date="2024" name="Commun. Biol.">
        <title>Comparative genomic analysis of thermophilic fungi reveals convergent evolutionary adaptations and gene losses.</title>
        <authorList>
            <person name="Steindorff A.S."/>
            <person name="Aguilar-Pontes M.V."/>
            <person name="Robinson A.J."/>
            <person name="Andreopoulos B."/>
            <person name="LaButti K."/>
            <person name="Kuo A."/>
            <person name="Mondo S."/>
            <person name="Riley R."/>
            <person name="Otillar R."/>
            <person name="Haridas S."/>
            <person name="Lipzen A."/>
            <person name="Grimwood J."/>
            <person name="Schmutz J."/>
            <person name="Clum A."/>
            <person name="Reid I.D."/>
            <person name="Moisan M.C."/>
            <person name="Butler G."/>
            <person name="Nguyen T.T.M."/>
            <person name="Dewar K."/>
            <person name="Conant G."/>
            <person name="Drula E."/>
            <person name="Henrissat B."/>
            <person name="Hansel C."/>
            <person name="Singer S."/>
            <person name="Hutchinson M.I."/>
            <person name="de Vries R.P."/>
            <person name="Natvig D.O."/>
            <person name="Powell A.J."/>
            <person name="Tsang A."/>
            <person name="Grigoriev I.V."/>
        </authorList>
    </citation>
    <scope>NUCLEOTIDE SEQUENCE [LARGE SCALE GENOMIC DNA]</scope>
    <source>
        <strain evidence="1 2">CBS 494.80</strain>
    </source>
</reference>
<keyword evidence="2" id="KW-1185">Reference proteome</keyword>
<dbReference type="EMBL" id="JAZHXI010000001">
    <property type="protein sequence ID" value="KAL2075359.1"/>
    <property type="molecule type" value="Genomic_DNA"/>
</dbReference>